<feature type="transmembrane region" description="Helical" evidence="1">
    <location>
        <begin position="143"/>
        <end position="165"/>
    </location>
</feature>
<organism evidence="2 3">
    <name type="scientific">Spiroplasma alleghenense</name>
    <dbReference type="NCBI Taxonomy" id="216931"/>
    <lineage>
        <taxon>Bacteria</taxon>
        <taxon>Bacillati</taxon>
        <taxon>Mycoplasmatota</taxon>
        <taxon>Mollicutes</taxon>
        <taxon>Entomoplasmatales</taxon>
        <taxon>Spiroplasmataceae</taxon>
        <taxon>Spiroplasma</taxon>
    </lineage>
</organism>
<feature type="transmembrane region" description="Helical" evidence="1">
    <location>
        <begin position="56"/>
        <end position="81"/>
    </location>
</feature>
<dbReference type="KEGG" id="salx:SALLE_v1c10510"/>
<proteinExistence type="predicted"/>
<evidence type="ECO:0000313" key="2">
    <source>
        <dbReference type="EMBL" id="AXK51721.1"/>
    </source>
</evidence>
<feature type="transmembrane region" description="Helical" evidence="1">
    <location>
        <begin position="21"/>
        <end position="44"/>
    </location>
</feature>
<name>A0A345Z542_9MOLU</name>
<feature type="transmembrane region" description="Helical" evidence="1">
    <location>
        <begin position="177"/>
        <end position="198"/>
    </location>
</feature>
<dbReference type="EMBL" id="CP031376">
    <property type="protein sequence ID" value="AXK51721.1"/>
    <property type="molecule type" value="Genomic_DNA"/>
</dbReference>
<dbReference type="AlphaFoldDB" id="A0A345Z542"/>
<gene>
    <name evidence="2" type="ORF">SALLE_v1c10510</name>
</gene>
<feature type="transmembrane region" description="Helical" evidence="1">
    <location>
        <begin position="102"/>
        <end position="131"/>
    </location>
</feature>
<protein>
    <submittedName>
        <fullName evidence="2">Uncharacterized protein</fullName>
    </submittedName>
</protein>
<keyword evidence="1" id="KW-1133">Transmembrane helix</keyword>
<keyword evidence="1" id="KW-0472">Membrane</keyword>
<accession>A0A345Z542</accession>
<sequence>MMSQNSRVIFKFSLLRIIKNKLFIILTAIILSLIVLIPILAMTLGENIINDVEMAMIFIIVLSIFWISFVNINNIVTIAITDEKSGIQSLENRRGVKNSSIFFAKFAPLKIITLSYILLVYLIFILVSLMFPIPLKGFIIRNLAVGIFSLIAYDFLIFGVVLLLSSTTRSMKKALPFGWILMTLFMFFSIFGPIFFAFNPDLGDWSSNIYEPSIKNNFDLRQTQTSETNFLTQLSESLNDLENSFKENIAGPIDGDFETIFRDHDITKLIFNDGMITYFGELIEQGSFEKSVEKYFKKFNTSLEKTRILINEAELKKALEDNLYYEFVKSINIKAEWNKEKHFKNSYFYKSSGNNYNKPQQLKEVLDNFKNFDNGTVKISENETEVLKSTVVNSYRFEYSLRSNDDVIGKNWTGKIDSKNFFYNYNFWIDSSPYSPGSYLFNKISSRLIKNFKYPLKIEEEKFRWKIAAALNYQINPFMWFYEMVYFSGVNNPETNHFIAENSPLPIAPLTFYNLDKEGNLIYTKRPFAVWANYLGFIAFGTTLATFGYLSFCKTKDERKRLD</sequence>
<feature type="transmembrane region" description="Helical" evidence="1">
    <location>
        <begin position="531"/>
        <end position="552"/>
    </location>
</feature>
<reference evidence="2 3" key="1">
    <citation type="submission" date="2018-07" db="EMBL/GenBank/DDBJ databases">
        <title>Complete genome sequence of Spiroplasma alleghenense PLHS-1 (ATCC 51752).</title>
        <authorList>
            <person name="Chou L."/>
            <person name="Lee T.-Y."/>
            <person name="Tsai Y.-M."/>
            <person name="Kuo C.-H."/>
        </authorList>
    </citation>
    <scope>NUCLEOTIDE SEQUENCE [LARGE SCALE GENOMIC DNA]</scope>
    <source>
        <strain evidence="2 3">PLHS-1</strain>
    </source>
</reference>
<evidence type="ECO:0000256" key="1">
    <source>
        <dbReference type="SAM" id="Phobius"/>
    </source>
</evidence>
<dbReference type="Proteomes" id="UP000254792">
    <property type="component" value="Chromosome"/>
</dbReference>
<dbReference type="RefSeq" id="WP_115558607.1">
    <property type="nucleotide sequence ID" value="NZ_CP031376.1"/>
</dbReference>
<keyword evidence="3" id="KW-1185">Reference proteome</keyword>
<keyword evidence="1" id="KW-0812">Transmembrane</keyword>
<evidence type="ECO:0000313" key="3">
    <source>
        <dbReference type="Proteomes" id="UP000254792"/>
    </source>
</evidence>
<dbReference type="OrthoDB" id="388175at2"/>